<protein>
    <submittedName>
        <fullName evidence="7">Proteasome activator complex subunit 3</fullName>
    </submittedName>
</protein>
<dbReference type="PANTHER" id="PTHR10660:SF2">
    <property type="entry name" value="LD45860P"/>
    <property type="match status" value="1"/>
</dbReference>
<name>A0A5B0RMC4_PUCGR</name>
<dbReference type="AlphaFoldDB" id="A0A5B0RMC4"/>
<sequence>MSTGPSPYNYQDLMLNTPAPAVSQDLWLETTDGKARKALRAVSDDVLSRGSLAIQMGLPRRILELTDLIDRSARDESSIFHEKWDVRWCAQMRSPISSPNANMSSFSLIGVSTNNMPVKDGVNVIVGDGASKTTRRFSISQQCGLSEIAIPSSISVYRPPPHILQLWEFLEAQIRGVIELFDAVQMFLILKTPVAEEGNNTGVEIQQQCARTLVDARRFVLGCENYLKLYHTQRAKLASKCIKYPQLEDYQRALVERDHEECKDCRYLLVRLRMQCVAVADVLHKNFDKVNDPKGLSRGGASVGMY</sequence>
<gene>
    <name evidence="7" type="primary">PSME3_1</name>
    <name evidence="5" type="synonym">PSME3_2</name>
    <name evidence="4" type="ORF">PGT21_019995</name>
    <name evidence="5" type="ORF">PGT21_020706</name>
    <name evidence="7" type="ORF">PGTUg99_034996</name>
    <name evidence="6" type="ORF">PGTUg99_035149</name>
</gene>
<dbReference type="GO" id="GO:0008537">
    <property type="term" value="C:proteasome activator complex"/>
    <property type="evidence" value="ECO:0007669"/>
    <property type="project" value="InterPro"/>
</dbReference>
<dbReference type="OrthoDB" id="6591885at2759"/>
<dbReference type="EMBL" id="VDEP01000170">
    <property type="protein sequence ID" value="KAA1126990.1"/>
    <property type="molecule type" value="Genomic_DNA"/>
</dbReference>
<dbReference type="InterPro" id="IPR036252">
    <property type="entry name" value="Proteasome_activ_sf"/>
</dbReference>
<dbReference type="Pfam" id="PF02252">
    <property type="entry name" value="PA28_C"/>
    <property type="match status" value="1"/>
</dbReference>
<dbReference type="Proteomes" id="UP000325313">
    <property type="component" value="Unassembled WGS sequence"/>
</dbReference>
<evidence type="ECO:0000313" key="9">
    <source>
        <dbReference type="Proteomes" id="UP000325313"/>
    </source>
</evidence>
<evidence type="ECO:0000313" key="7">
    <source>
        <dbReference type="EMBL" id="KAA1126990.1"/>
    </source>
</evidence>
<reference evidence="8 9" key="1">
    <citation type="submission" date="2019-05" db="EMBL/GenBank/DDBJ databases">
        <title>Emergence of the Ug99 lineage of the wheat stem rust pathogen through somatic hybridization.</title>
        <authorList>
            <person name="Li F."/>
            <person name="Upadhyaya N.M."/>
            <person name="Sperschneider J."/>
            <person name="Matny O."/>
            <person name="Nguyen-Phuc H."/>
            <person name="Mago R."/>
            <person name="Raley C."/>
            <person name="Miller M.E."/>
            <person name="Silverstein K.A.T."/>
            <person name="Henningsen E."/>
            <person name="Hirsch C.D."/>
            <person name="Visser B."/>
            <person name="Pretorius Z.A."/>
            <person name="Steffenson B.J."/>
            <person name="Schwessinger B."/>
            <person name="Dodds P.N."/>
            <person name="Figueroa M."/>
        </authorList>
    </citation>
    <scope>NUCLEOTIDE SEQUENCE [LARGE SCALE GENOMIC DNA]</scope>
    <source>
        <strain evidence="4">21-0</strain>
        <strain evidence="7 9">Ug99</strain>
    </source>
</reference>
<accession>A0A5B0RMC4</accession>
<dbReference type="EMBL" id="VSWC01000158">
    <property type="protein sequence ID" value="KAA1073647.1"/>
    <property type="molecule type" value="Genomic_DNA"/>
</dbReference>
<dbReference type="Gene3D" id="1.20.120.180">
    <property type="entry name" value="Proteasome activator pa28, C-terminal domain"/>
    <property type="match status" value="1"/>
</dbReference>
<dbReference type="InterPro" id="IPR009077">
    <property type="entry name" value="Proteasome_activ_PA28"/>
</dbReference>
<evidence type="ECO:0000313" key="5">
    <source>
        <dbReference type="EMBL" id="KAA1076825.1"/>
    </source>
</evidence>
<evidence type="ECO:0000256" key="1">
    <source>
        <dbReference type="ARBA" id="ARBA00005883"/>
    </source>
</evidence>
<dbReference type="GO" id="GO:0061133">
    <property type="term" value="F:endopeptidase activator activity"/>
    <property type="evidence" value="ECO:0007669"/>
    <property type="project" value="TreeGrafter"/>
</dbReference>
<evidence type="ECO:0000313" key="6">
    <source>
        <dbReference type="EMBL" id="KAA1122241.1"/>
    </source>
</evidence>
<dbReference type="EMBL" id="VDEP01000236">
    <property type="protein sequence ID" value="KAA1122241.1"/>
    <property type="molecule type" value="Genomic_DNA"/>
</dbReference>
<dbReference type="InterPro" id="IPR003186">
    <property type="entry name" value="PA28_C"/>
</dbReference>
<comment type="caution">
    <text evidence="7">The sequence shown here is derived from an EMBL/GenBank/DDBJ whole genome shotgun (WGS) entry which is preliminary data.</text>
</comment>
<proteinExistence type="inferred from homology"/>
<evidence type="ECO:0000256" key="2">
    <source>
        <dbReference type="ARBA" id="ARBA00022942"/>
    </source>
</evidence>
<dbReference type="FunFam" id="1.20.120.180:FF:000002">
    <property type="entry name" value="Proteasome activator complex subunit 1"/>
    <property type="match status" value="1"/>
</dbReference>
<dbReference type="EMBL" id="VSWC01000145">
    <property type="protein sequence ID" value="KAA1076825.1"/>
    <property type="molecule type" value="Genomic_DNA"/>
</dbReference>
<keyword evidence="2 7" id="KW-0647">Proteasome</keyword>
<dbReference type="GO" id="GO:0061136">
    <property type="term" value="P:regulation of proteasomal protein catabolic process"/>
    <property type="evidence" value="ECO:0007669"/>
    <property type="project" value="TreeGrafter"/>
</dbReference>
<dbReference type="SUPFAM" id="SSF47216">
    <property type="entry name" value="Proteasome activator"/>
    <property type="match status" value="1"/>
</dbReference>
<keyword evidence="8" id="KW-1185">Reference proteome</keyword>
<dbReference type="InterPro" id="IPR036997">
    <property type="entry name" value="PA28_C_sf"/>
</dbReference>
<evidence type="ECO:0000313" key="4">
    <source>
        <dbReference type="EMBL" id="KAA1073647.1"/>
    </source>
</evidence>
<dbReference type="GO" id="GO:0005737">
    <property type="term" value="C:cytoplasm"/>
    <property type="evidence" value="ECO:0007669"/>
    <property type="project" value="TreeGrafter"/>
</dbReference>
<dbReference type="Proteomes" id="UP000324748">
    <property type="component" value="Unassembled WGS sequence"/>
</dbReference>
<comment type="similarity">
    <text evidence="1">Belongs to the PA28 family.</text>
</comment>
<organism evidence="7 9">
    <name type="scientific">Puccinia graminis f. sp. tritici</name>
    <dbReference type="NCBI Taxonomy" id="56615"/>
    <lineage>
        <taxon>Eukaryota</taxon>
        <taxon>Fungi</taxon>
        <taxon>Dikarya</taxon>
        <taxon>Basidiomycota</taxon>
        <taxon>Pucciniomycotina</taxon>
        <taxon>Pucciniomycetes</taxon>
        <taxon>Pucciniales</taxon>
        <taxon>Pucciniaceae</taxon>
        <taxon>Puccinia</taxon>
    </lineage>
</organism>
<dbReference type="GO" id="GO:2000045">
    <property type="term" value="P:regulation of G1/S transition of mitotic cell cycle"/>
    <property type="evidence" value="ECO:0007669"/>
    <property type="project" value="TreeGrafter"/>
</dbReference>
<dbReference type="PANTHER" id="PTHR10660">
    <property type="entry name" value="PROTEASOME REGULATOR PA28"/>
    <property type="match status" value="1"/>
</dbReference>
<dbReference type="GO" id="GO:0005654">
    <property type="term" value="C:nucleoplasm"/>
    <property type="evidence" value="ECO:0007669"/>
    <property type="project" value="TreeGrafter"/>
</dbReference>
<evidence type="ECO:0000259" key="3">
    <source>
        <dbReference type="Pfam" id="PF02252"/>
    </source>
</evidence>
<evidence type="ECO:0000313" key="8">
    <source>
        <dbReference type="Proteomes" id="UP000324748"/>
    </source>
</evidence>
<feature type="domain" description="Proteasome activator PA28 C-terminal" evidence="3">
    <location>
        <begin position="160"/>
        <end position="297"/>
    </location>
</feature>